<dbReference type="Gene3D" id="3.90.79.10">
    <property type="entry name" value="Nucleoside Triphosphate Pyrophosphohydrolase"/>
    <property type="match status" value="1"/>
</dbReference>
<evidence type="ECO:0000313" key="1">
    <source>
        <dbReference type="EMBL" id="MFC3125518.1"/>
    </source>
</evidence>
<dbReference type="RefSeq" id="WP_379596261.1">
    <property type="nucleotide sequence ID" value="NZ_JBHRTN010000009.1"/>
</dbReference>
<evidence type="ECO:0008006" key="3">
    <source>
        <dbReference type="Google" id="ProtNLM"/>
    </source>
</evidence>
<protein>
    <recommendedName>
        <fullName evidence="3">NUDIX hydrolase</fullName>
    </recommendedName>
</protein>
<dbReference type="InterPro" id="IPR015797">
    <property type="entry name" value="NUDIX_hydrolase-like_dom_sf"/>
</dbReference>
<dbReference type="EMBL" id="JBHRTN010000009">
    <property type="protein sequence ID" value="MFC3125518.1"/>
    <property type="molecule type" value="Genomic_DNA"/>
</dbReference>
<organism evidence="1 2">
    <name type="scientific">Teichococcus globiformis</name>
    <dbReference type="NCBI Taxonomy" id="2307229"/>
    <lineage>
        <taxon>Bacteria</taxon>
        <taxon>Pseudomonadati</taxon>
        <taxon>Pseudomonadota</taxon>
        <taxon>Alphaproteobacteria</taxon>
        <taxon>Acetobacterales</taxon>
        <taxon>Roseomonadaceae</taxon>
        <taxon>Roseomonas</taxon>
    </lineage>
</organism>
<gene>
    <name evidence="1" type="ORF">ACFOD4_10630</name>
</gene>
<reference evidence="2" key="1">
    <citation type="journal article" date="2019" name="Int. J. Syst. Evol. Microbiol.">
        <title>The Global Catalogue of Microorganisms (GCM) 10K type strain sequencing project: providing services to taxonomists for standard genome sequencing and annotation.</title>
        <authorList>
            <consortium name="The Broad Institute Genomics Platform"/>
            <consortium name="The Broad Institute Genome Sequencing Center for Infectious Disease"/>
            <person name="Wu L."/>
            <person name="Ma J."/>
        </authorList>
    </citation>
    <scope>NUCLEOTIDE SEQUENCE [LARGE SCALE GENOMIC DNA]</scope>
    <source>
        <strain evidence="2">KCTC 52094</strain>
    </source>
</reference>
<comment type="caution">
    <text evidence="1">The sequence shown here is derived from an EMBL/GenBank/DDBJ whole genome shotgun (WGS) entry which is preliminary data.</text>
</comment>
<keyword evidence="2" id="KW-1185">Reference proteome</keyword>
<dbReference type="Proteomes" id="UP001595593">
    <property type="component" value="Unassembled WGS sequence"/>
</dbReference>
<dbReference type="SUPFAM" id="SSF55811">
    <property type="entry name" value="Nudix"/>
    <property type="match status" value="1"/>
</dbReference>
<evidence type="ECO:0000313" key="2">
    <source>
        <dbReference type="Proteomes" id="UP001595593"/>
    </source>
</evidence>
<accession>A0ABV7G0X4</accession>
<sequence>MNKDRSFAILRVRDAFHDRGRAKEIAMTDIKDQAITEAELETLTRLLAKLSGQGADLPAPVFRFVTEVSATANVDLLVRDSDKRILLAWREDGFGRGWHVPGSIIRHREDIGHRIAACARDEFGCAIEAAESPVAVLQIFDDRGHTVSLCFQAKLGGQPRRRLLEEGLHPEPGDLCWFRALPSELYPSHQVYRDLLATLDQGGLGQGAQLFTQHVGGRDQGQALPAGLISVDKPLA</sequence>
<proteinExistence type="predicted"/>
<name>A0ABV7G0X4_9PROT</name>